<protein>
    <submittedName>
        <fullName evidence="1">Uncharacterized protein</fullName>
    </submittedName>
</protein>
<dbReference type="AlphaFoldDB" id="A0AAV4D1E9"/>
<sequence>MYVCMAVSRPKGLISGCPICGHLTASVRWLQYSQTEDCGVSADCMRAAPDWYRLGHWEVLPVTSHSAPVVTSYGP</sequence>
<evidence type="ECO:0000313" key="2">
    <source>
        <dbReference type="Proteomes" id="UP000735302"/>
    </source>
</evidence>
<organism evidence="1 2">
    <name type="scientific">Plakobranchus ocellatus</name>
    <dbReference type="NCBI Taxonomy" id="259542"/>
    <lineage>
        <taxon>Eukaryota</taxon>
        <taxon>Metazoa</taxon>
        <taxon>Spiralia</taxon>
        <taxon>Lophotrochozoa</taxon>
        <taxon>Mollusca</taxon>
        <taxon>Gastropoda</taxon>
        <taxon>Heterobranchia</taxon>
        <taxon>Euthyneura</taxon>
        <taxon>Panpulmonata</taxon>
        <taxon>Sacoglossa</taxon>
        <taxon>Placobranchoidea</taxon>
        <taxon>Plakobranchidae</taxon>
        <taxon>Plakobranchus</taxon>
    </lineage>
</organism>
<proteinExistence type="predicted"/>
<comment type="caution">
    <text evidence="1">The sequence shown here is derived from an EMBL/GenBank/DDBJ whole genome shotgun (WGS) entry which is preliminary data.</text>
</comment>
<dbReference type="EMBL" id="BLXT01007308">
    <property type="protein sequence ID" value="GFO37845.1"/>
    <property type="molecule type" value="Genomic_DNA"/>
</dbReference>
<keyword evidence="2" id="KW-1185">Reference proteome</keyword>
<reference evidence="1 2" key="1">
    <citation type="journal article" date="2021" name="Elife">
        <title>Chloroplast acquisition without the gene transfer in kleptoplastic sea slugs, Plakobranchus ocellatus.</title>
        <authorList>
            <person name="Maeda T."/>
            <person name="Takahashi S."/>
            <person name="Yoshida T."/>
            <person name="Shimamura S."/>
            <person name="Takaki Y."/>
            <person name="Nagai Y."/>
            <person name="Toyoda A."/>
            <person name="Suzuki Y."/>
            <person name="Arimoto A."/>
            <person name="Ishii H."/>
            <person name="Satoh N."/>
            <person name="Nishiyama T."/>
            <person name="Hasebe M."/>
            <person name="Maruyama T."/>
            <person name="Minagawa J."/>
            <person name="Obokata J."/>
            <person name="Shigenobu S."/>
        </authorList>
    </citation>
    <scope>NUCLEOTIDE SEQUENCE [LARGE SCALE GENOMIC DNA]</scope>
</reference>
<name>A0AAV4D1E9_9GAST</name>
<gene>
    <name evidence="1" type="ORF">PoB_006435000</name>
</gene>
<accession>A0AAV4D1E9</accession>
<dbReference type="Proteomes" id="UP000735302">
    <property type="component" value="Unassembled WGS sequence"/>
</dbReference>
<evidence type="ECO:0000313" key="1">
    <source>
        <dbReference type="EMBL" id="GFO37845.1"/>
    </source>
</evidence>